<dbReference type="InterPro" id="IPR036614">
    <property type="entry name" value="RusA-like_sf"/>
</dbReference>
<proteinExistence type="predicted"/>
<organism evidence="1">
    <name type="scientific">marine sediment metagenome</name>
    <dbReference type="NCBI Taxonomy" id="412755"/>
    <lineage>
        <taxon>unclassified sequences</taxon>
        <taxon>metagenomes</taxon>
        <taxon>ecological metagenomes</taxon>
    </lineage>
</organism>
<dbReference type="SUPFAM" id="SSF103084">
    <property type="entry name" value="Holliday junction resolvase RusA"/>
    <property type="match status" value="1"/>
</dbReference>
<sequence length="131" mass="14608">MENVKPESLRIVLSLPSGLLSPNHTVGSMGGRFAKAGAIKKYRRLTREAVEAEQIDTAPWNKVIITSTFYFAQNRHRDSRNALGSLKSAYDGIVDSGLIPDDDHKHVQEGSPVFEIDKKHPRVELTIERLA</sequence>
<name>A0A0F9Q2K2_9ZZZZ</name>
<protein>
    <submittedName>
        <fullName evidence="1">Uncharacterized protein</fullName>
    </submittedName>
</protein>
<dbReference type="EMBL" id="LAZR01004566">
    <property type="protein sequence ID" value="KKN07481.1"/>
    <property type="molecule type" value="Genomic_DNA"/>
</dbReference>
<gene>
    <name evidence="1" type="ORF">LCGC14_1066550</name>
</gene>
<dbReference type="GO" id="GO:0006310">
    <property type="term" value="P:DNA recombination"/>
    <property type="evidence" value="ECO:0007669"/>
    <property type="project" value="InterPro"/>
</dbReference>
<evidence type="ECO:0000313" key="1">
    <source>
        <dbReference type="EMBL" id="KKN07481.1"/>
    </source>
</evidence>
<reference evidence="1" key="1">
    <citation type="journal article" date="2015" name="Nature">
        <title>Complex archaea that bridge the gap between prokaryotes and eukaryotes.</title>
        <authorList>
            <person name="Spang A."/>
            <person name="Saw J.H."/>
            <person name="Jorgensen S.L."/>
            <person name="Zaremba-Niedzwiedzka K."/>
            <person name="Martijn J."/>
            <person name="Lind A.E."/>
            <person name="van Eijk R."/>
            <person name="Schleper C."/>
            <person name="Guy L."/>
            <person name="Ettema T.J."/>
        </authorList>
    </citation>
    <scope>NUCLEOTIDE SEQUENCE</scope>
</reference>
<dbReference type="AlphaFoldDB" id="A0A0F9Q2K2"/>
<dbReference type="GO" id="GO:0000287">
    <property type="term" value="F:magnesium ion binding"/>
    <property type="evidence" value="ECO:0007669"/>
    <property type="project" value="InterPro"/>
</dbReference>
<accession>A0A0F9Q2K2</accession>
<dbReference type="Gene3D" id="3.30.1330.70">
    <property type="entry name" value="Holliday junction resolvase RusA"/>
    <property type="match status" value="1"/>
</dbReference>
<dbReference type="GO" id="GO:0006281">
    <property type="term" value="P:DNA repair"/>
    <property type="evidence" value="ECO:0007669"/>
    <property type="project" value="InterPro"/>
</dbReference>
<comment type="caution">
    <text evidence="1">The sequence shown here is derived from an EMBL/GenBank/DDBJ whole genome shotgun (WGS) entry which is preliminary data.</text>
</comment>